<feature type="compositionally biased region" description="Polar residues" evidence="1">
    <location>
        <begin position="81"/>
        <end position="94"/>
    </location>
</feature>
<keyword evidence="3" id="KW-1185">Reference proteome</keyword>
<accession>A0A0L0FWS9</accession>
<dbReference type="GeneID" id="25907139"/>
<evidence type="ECO:0000256" key="1">
    <source>
        <dbReference type="SAM" id="MobiDB-lite"/>
    </source>
</evidence>
<evidence type="ECO:0000313" key="3">
    <source>
        <dbReference type="Proteomes" id="UP000054560"/>
    </source>
</evidence>
<gene>
    <name evidence="2" type="ORF">SARC_06635</name>
</gene>
<evidence type="ECO:0000313" key="2">
    <source>
        <dbReference type="EMBL" id="KNC81021.1"/>
    </source>
</evidence>
<sequence length="133" mass="14863">MKLADRTWTEFYSRVDQTFSKRPSSVVKFVQPSKKVVPNTNEEPGTGRDSHTETENNKGNKGGDKGGQKNKHVQGTDGHKSNVNTCGTLGNKSAQAAEPLKPKYKEIKDRAETDCSWHMTQHEPNGRWDGRHA</sequence>
<dbReference type="EMBL" id="KQ242077">
    <property type="protein sequence ID" value="KNC81021.1"/>
    <property type="molecule type" value="Genomic_DNA"/>
</dbReference>
<proteinExistence type="predicted"/>
<feature type="region of interest" description="Disordered" evidence="1">
    <location>
        <begin position="20"/>
        <end position="133"/>
    </location>
</feature>
<dbReference type="RefSeq" id="XP_014154923.1">
    <property type="nucleotide sequence ID" value="XM_014299448.1"/>
</dbReference>
<reference evidence="2 3" key="1">
    <citation type="submission" date="2011-02" db="EMBL/GenBank/DDBJ databases">
        <title>The Genome Sequence of Sphaeroforma arctica JP610.</title>
        <authorList>
            <consortium name="The Broad Institute Genome Sequencing Platform"/>
            <person name="Russ C."/>
            <person name="Cuomo C."/>
            <person name="Young S.K."/>
            <person name="Zeng Q."/>
            <person name="Gargeya S."/>
            <person name="Alvarado L."/>
            <person name="Berlin A."/>
            <person name="Chapman S.B."/>
            <person name="Chen Z."/>
            <person name="Freedman E."/>
            <person name="Gellesch M."/>
            <person name="Goldberg J."/>
            <person name="Griggs A."/>
            <person name="Gujja S."/>
            <person name="Heilman E."/>
            <person name="Heiman D."/>
            <person name="Howarth C."/>
            <person name="Mehta T."/>
            <person name="Neiman D."/>
            <person name="Pearson M."/>
            <person name="Roberts A."/>
            <person name="Saif S."/>
            <person name="Shea T."/>
            <person name="Shenoy N."/>
            <person name="Sisk P."/>
            <person name="Stolte C."/>
            <person name="Sykes S."/>
            <person name="White J."/>
            <person name="Yandava C."/>
            <person name="Burger G."/>
            <person name="Gray M.W."/>
            <person name="Holland P.W.H."/>
            <person name="King N."/>
            <person name="Lang F.B.F."/>
            <person name="Roger A.J."/>
            <person name="Ruiz-Trillo I."/>
            <person name="Haas B."/>
            <person name="Nusbaum C."/>
            <person name="Birren B."/>
        </authorList>
    </citation>
    <scope>NUCLEOTIDE SEQUENCE [LARGE SCALE GENOMIC DNA]</scope>
    <source>
        <strain evidence="2 3">JP610</strain>
    </source>
</reference>
<dbReference type="AlphaFoldDB" id="A0A0L0FWS9"/>
<dbReference type="Proteomes" id="UP000054560">
    <property type="component" value="Unassembled WGS sequence"/>
</dbReference>
<feature type="compositionally biased region" description="Basic and acidic residues" evidence="1">
    <location>
        <begin position="45"/>
        <end position="67"/>
    </location>
</feature>
<name>A0A0L0FWS9_9EUKA</name>
<organism evidence="2 3">
    <name type="scientific">Sphaeroforma arctica JP610</name>
    <dbReference type="NCBI Taxonomy" id="667725"/>
    <lineage>
        <taxon>Eukaryota</taxon>
        <taxon>Ichthyosporea</taxon>
        <taxon>Ichthyophonida</taxon>
        <taxon>Sphaeroforma</taxon>
    </lineage>
</organism>
<feature type="compositionally biased region" description="Basic and acidic residues" evidence="1">
    <location>
        <begin position="100"/>
        <end position="133"/>
    </location>
</feature>
<protein>
    <submittedName>
        <fullName evidence="2">Uncharacterized protein</fullName>
    </submittedName>
</protein>